<evidence type="ECO:0000313" key="1">
    <source>
        <dbReference type="EMBL" id="PBC27232.1"/>
    </source>
</evidence>
<dbReference type="EMBL" id="KZ288354">
    <property type="protein sequence ID" value="PBC27232.1"/>
    <property type="molecule type" value="Genomic_DNA"/>
</dbReference>
<keyword evidence="2" id="KW-1185">Reference proteome</keyword>
<organism evidence="1 2">
    <name type="scientific">Apis cerana cerana</name>
    <name type="common">Oriental honeybee</name>
    <dbReference type="NCBI Taxonomy" id="94128"/>
    <lineage>
        <taxon>Eukaryota</taxon>
        <taxon>Metazoa</taxon>
        <taxon>Ecdysozoa</taxon>
        <taxon>Arthropoda</taxon>
        <taxon>Hexapoda</taxon>
        <taxon>Insecta</taxon>
        <taxon>Pterygota</taxon>
        <taxon>Neoptera</taxon>
        <taxon>Endopterygota</taxon>
        <taxon>Hymenoptera</taxon>
        <taxon>Apocrita</taxon>
        <taxon>Aculeata</taxon>
        <taxon>Apoidea</taxon>
        <taxon>Anthophila</taxon>
        <taxon>Apidae</taxon>
        <taxon>Apis</taxon>
    </lineage>
</organism>
<sequence length="92" mass="10820">MADKKHHLGHCLIFAFQLRKSVEAIEIVFVALEKEERCIYRICEKMKKISCTKKFDDGKLIAQQKSDLDAKRINRKIRSHQTNSIYPTEIIE</sequence>
<proteinExistence type="predicted"/>
<protein>
    <submittedName>
        <fullName evidence="1">Uncharacterized protein</fullName>
    </submittedName>
</protein>
<dbReference type="Proteomes" id="UP000242457">
    <property type="component" value="Unassembled WGS sequence"/>
</dbReference>
<name>A0A2A3E7H0_APICC</name>
<dbReference type="AlphaFoldDB" id="A0A2A3E7H0"/>
<gene>
    <name evidence="1" type="ORF">APICC_04237</name>
</gene>
<accession>A0A2A3E7H0</accession>
<reference evidence="1 2" key="1">
    <citation type="submission" date="2014-07" db="EMBL/GenBank/DDBJ databases">
        <title>Genomic and transcriptomic analysis on Apis cerana provide comprehensive insights into honey bee biology.</title>
        <authorList>
            <person name="Diao Q."/>
            <person name="Sun L."/>
            <person name="Zheng H."/>
            <person name="Zheng H."/>
            <person name="Xu S."/>
            <person name="Wang S."/>
            <person name="Zeng Z."/>
            <person name="Hu F."/>
            <person name="Su S."/>
            <person name="Wu J."/>
        </authorList>
    </citation>
    <scope>NUCLEOTIDE SEQUENCE [LARGE SCALE GENOMIC DNA]</scope>
    <source>
        <tissue evidence="1">Pupae without intestine</tissue>
    </source>
</reference>
<evidence type="ECO:0000313" key="2">
    <source>
        <dbReference type="Proteomes" id="UP000242457"/>
    </source>
</evidence>